<name>A0ABS8I9R7_9NOSO</name>
<comment type="caution">
    <text evidence="1">The sequence shown here is derived from an EMBL/GenBank/DDBJ whole genome shotgun (WGS) entry which is preliminary data.</text>
</comment>
<dbReference type="EMBL" id="JAIVFQ010000022">
    <property type="protein sequence ID" value="MCC5600840.1"/>
    <property type="molecule type" value="Genomic_DNA"/>
</dbReference>
<protein>
    <submittedName>
        <fullName evidence="1">Uncharacterized protein</fullName>
    </submittedName>
</protein>
<reference evidence="1 2" key="1">
    <citation type="journal article" date="2021" name="Microorganisms">
        <title>Genome Evolution of Filamentous Cyanobacterium Nostoc Species: From Facultative Symbiosis to Free Living.</title>
        <authorList>
            <person name="Huo D."/>
            <person name="Li H."/>
            <person name="Cai F."/>
            <person name="Guo X."/>
            <person name="Qiao Z."/>
            <person name="Wang W."/>
            <person name="Yu G."/>
            <person name="Li R."/>
        </authorList>
    </citation>
    <scope>NUCLEOTIDE SEQUENCE [LARGE SCALE GENOMIC DNA]</scope>
    <source>
        <strain evidence="1 2">CHAB 5714</strain>
    </source>
</reference>
<dbReference type="Proteomes" id="UP001199525">
    <property type="component" value="Unassembled WGS sequence"/>
</dbReference>
<keyword evidence="2" id="KW-1185">Reference proteome</keyword>
<proteinExistence type="predicted"/>
<gene>
    <name evidence="1" type="ORF">LC586_16840</name>
</gene>
<organism evidence="1 2">
    <name type="scientific">Nostoc favosum CHAB5714</name>
    <dbReference type="NCBI Taxonomy" id="2780399"/>
    <lineage>
        <taxon>Bacteria</taxon>
        <taxon>Bacillati</taxon>
        <taxon>Cyanobacteriota</taxon>
        <taxon>Cyanophyceae</taxon>
        <taxon>Nostocales</taxon>
        <taxon>Nostocaceae</taxon>
        <taxon>Nostoc</taxon>
        <taxon>Nostoc favosum</taxon>
    </lineage>
</organism>
<dbReference type="RefSeq" id="WP_229485897.1">
    <property type="nucleotide sequence ID" value="NZ_JAIVFQ010000022.1"/>
</dbReference>
<sequence>MSITYLEEVFRLFLIILRSEIDHAVGAQRCLALTKDMVFNLNPYLVFIVNA</sequence>
<accession>A0ABS8I9R7</accession>
<evidence type="ECO:0000313" key="2">
    <source>
        <dbReference type="Proteomes" id="UP001199525"/>
    </source>
</evidence>
<evidence type="ECO:0000313" key="1">
    <source>
        <dbReference type="EMBL" id="MCC5600840.1"/>
    </source>
</evidence>